<accession>A0A5D4GYY5</accession>
<evidence type="ECO:0000259" key="2">
    <source>
        <dbReference type="Pfam" id="PF03795"/>
    </source>
</evidence>
<sequence>MIFTLICKDKPGQLDVRLANRPAHVDYLMALDKAGKLKFAGPFLGEDGKPIGSLVAVEAEDRAGAEQMAGGDPYSKAGLFESVEILPWNWVFKAPETK</sequence>
<dbReference type="RefSeq" id="WP_148913793.1">
    <property type="nucleotide sequence ID" value="NZ_VSZS01000057.1"/>
</dbReference>
<feature type="domain" description="YCII-related" evidence="2">
    <location>
        <begin position="1"/>
        <end position="89"/>
    </location>
</feature>
<dbReference type="InterPro" id="IPR051807">
    <property type="entry name" value="Sec-metab_biosynth-assoc"/>
</dbReference>
<evidence type="ECO:0000313" key="4">
    <source>
        <dbReference type="Proteomes" id="UP000323258"/>
    </source>
</evidence>
<dbReference type="PANTHER" id="PTHR33606">
    <property type="entry name" value="PROTEIN YCII"/>
    <property type="match status" value="1"/>
</dbReference>
<dbReference type="NCBIfam" id="NF009502">
    <property type="entry name" value="PRK12863.1-1"/>
    <property type="match status" value="1"/>
</dbReference>
<reference evidence="3 4" key="2">
    <citation type="submission" date="2019-09" db="EMBL/GenBank/DDBJ databases">
        <title>Mesorhizobium sp. MaA-C15 isolated from Microcystis aeruginosa.</title>
        <authorList>
            <person name="Jeong S.E."/>
            <person name="Jin H.M."/>
            <person name="Jeon C.O."/>
        </authorList>
    </citation>
    <scope>NUCLEOTIDE SEQUENCE [LARGE SCALE GENOMIC DNA]</scope>
    <source>
        <strain evidence="3 4">MaA-C15</strain>
    </source>
</reference>
<protein>
    <recommendedName>
        <fullName evidence="2">YCII-related domain-containing protein</fullName>
    </recommendedName>
</protein>
<evidence type="ECO:0000313" key="3">
    <source>
        <dbReference type="EMBL" id="TYR34031.1"/>
    </source>
</evidence>
<dbReference type="EMBL" id="VSZS01000057">
    <property type="protein sequence ID" value="TYR34031.1"/>
    <property type="molecule type" value="Genomic_DNA"/>
</dbReference>
<gene>
    <name evidence="3" type="ORF">FY036_05930</name>
</gene>
<dbReference type="AlphaFoldDB" id="A0A5D4GYY5"/>
<dbReference type="InterPro" id="IPR011008">
    <property type="entry name" value="Dimeric_a/b-barrel"/>
</dbReference>
<comment type="caution">
    <text evidence="3">The sequence shown here is derived from an EMBL/GenBank/DDBJ whole genome shotgun (WGS) entry which is preliminary data.</text>
</comment>
<proteinExistence type="inferred from homology"/>
<keyword evidence="4" id="KW-1185">Reference proteome</keyword>
<name>A0A5D4GYY5_9HYPH</name>
<organism evidence="3 4">
    <name type="scientific">Neoaquamicrobium microcysteis</name>
    <dbReference type="NCBI Taxonomy" id="2682781"/>
    <lineage>
        <taxon>Bacteria</taxon>
        <taxon>Pseudomonadati</taxon>
        <taxon>Pseudomonadota</taxon>
        <taxon>Alphaproteobacteria</taxon>
        <taxon>Hyphomicrobiales</taxon>
        <taxon>Phyllobacteriaceae</taxon>
        <taxon>Neoaquamicrobium</taxon>
    </lineage>
</organism>
<reference evidence="3 4" key="1">
    <citation type="submission" date="2019-08" db="EMBL/GenBank/DDBJ databases">
        <authorList>
            <person name="Seo Y.L."/>
        </authorList>
    </citation>
    <scope>NUCLEOTIDE SEQUENCE [LARGE SCALE GENOMIC DNA]</scope>
    <source>
        <strain evidence="3 4">MaA-C15</strain>
    </source>
</reference>
<comment type="similarity">
    <text evidence="1">Belongs to the YciI family.</text>
</comment>
<dbReference type="SUPFAM" id="SSF54909">
    <property type="entry name" value="Dimeric alpha+beta barrel"/>
    <property type="match status" value="1"/>
</dbReference>
<dbReference type="Gene3D" id="3.30.70.1060">
    <property type="entry name" value="Dimeric alpha+beta barrel"/>
    <property type="match status" value="1"/>
</dbReference>
<evidence type="ECO:0000256" key="1">
    <source>
        <dbReference type="ARBA" id="ARBA00007689"/>
    </source>
</evidence>
<dbReference type="InterPro" id="IPR005545">
    <property type="entry name" value="YCII"/>
</dbReference>
<dbReference type="OrthoDB" id="2293521at2"/>
<dbReference type="Pfam" id="PF03795">
    <property type="entry name" value="YCII"/>
    <property type="match status" value="1"/>
</dbReference>
<dbReference type="PANTHER" id="PTHR33606:SF3">
    <property type="entry name" value="PROTEIN YCII"/>
    <property type="match status" value="1"/>
</dbReference>
<dbReference type="Proteomes" id="UP000323258">
    <property type="component" value="Unassembled WGS sequence"/>
</dbReference>